<dbReference type="InterPro" id="IPR002575">
    <property type="entry name" value="Aminoglycoside_PTrfase"/>
</dbReference>
<evidence type="ECO:0000313" key="3">
    <source>
        <dbReference type="Proteomes" id="UP000632222"/>
    </source>
</evidence>
<dbReference type="EMBL" id="BMOD01000022">
    <property type="protein sequence ID" value="GGJ50873.1"/>
    <property type="molecule type" value="Genomic_DNA"/>
</dbReference>
<dbReference type="RefSeq" id="WP_189006189.1">
    <property type="nucleotide sequence ID" value="NZ_BMOD01000022.1"/>
</dbReference>
<dbReference type="InterPro" id="IPR051678">
    <property type="entry name" value="AGP_Transferase"/>
</dbReference>
<dbReference type="SUPFAM" id="SSF56112">
    <property type="entry name" value="Protein kinase-like (PK-like)"/>
    <property type="match status" value="1"/>
</dbReference>
<dbReference type="InterPro" id="IPR011009">
    <property type="entry name" value="Kinase-like_dom_sf"/>
</dbReference>
<evidence type="ECO:0000259" key="1">
    <source>
        <dbReference type="Pfam" id="PF01636"/>
    </source>
</evidence>
<keyword evidence="3" id="KW-1185">Reference proteome</keyword>
<protein>
    <recommendedName>
        <fullName evidence="1">Aminoglycoside phosphotransferase domain-containing protein</fullName>
    </recommendedName>
</protein>
<dbReference type="Pfam" id="PF01636">
    <property type="entry name" value="APH"/>
    <property type="match status" value="1"/>
</dbReference>
<comment type="caution">
    <text evidence="2">The sequence shown here is derived from an EMBL/GenBank/DDBJ whole genome shotgun (WGS) entry which is preliminary data.</text>
</comment>
<accession>A0ABQ2DB05</accession>
<proteinExistence type="predicted"/>
<feature type="domain" description="Aminoglycoside phosphotransferase" evidence="1">
    <location>
        <begin position="24"/>
        <end position="244"/>
    </location>
</feature>
<dbReference type="Proteomes" id="UP000632222">
    <property type="component" value="Unassembled WGS sequence"/>
</dbReference>
<gene>
    <name evidence="2" type="ORF">GCM10008938_41110</name>
</gene>
<evidence type="ECO:0000313" key="2">
    <source>
        <dbReference type="EMBL" id="GGJ50873.1"/>
    </source>
</evidence>
<organism evidence="2 3">
    <name type="scientific">Deinococcus roseus</name>
    <dbReference type="NCBI Taxonomy" id="392414"/>
    <lineage>
        <taxon>Bacteria</taxon>
        <taxon>Thermotogati</taxon>
        <taxon>Deinococcota</taxon>
        <taxon>Deinococci</taxon>
        <taxon>Deinococcales</taxon>
        <taxon>Deinococcaceae</taxon>
        <taxon>Deinococcus</taxon>
    </lineage>
</organism>
<dbReference type="Gene3D" id="3.30.200.20">
    <property type="entry name" value="Phosphorylase Kinase, domain 1"/>
    <property type="match status" value="1"/>
</dbReference>
<sequence>MSSLEIYLQVIREGFPDLQLQNVEFNRDGLCNDVVIVDQEWVFRFGQDDWARNLFSQEARVLELLKGRLNVALPHLEAQTSQYVMHRYLKGTEFTRAALLSHPVSAREKLLDQLGEMLHQLHSIPFATLDQQGIGRSPAFRDRDWWIRFYQELENELFDHLNRYQRSQVAAHFEPVLSGTLPWSSPEVLIHCDITSYHLLYDPEKVELCGLLDFGVAGKGDPATDVAVLLQHWGESVVSRISKTYPMWHEVIDRARFWMGTLEYQWALSALRGDQSMRFVHLGNPRDVYPVGHQG</sequence>
<name>A0ABQ2DB05_9DEIO</name>
<reference evidence="3" key="1">
    <citation type="journal article" date="2019" name="Int. J. Syst. Evol. Microbiol.">
        <title>The Global Catalogue of Microorganisms (GCM) 10K type strain sequencing project: providing services to taxonomists for standard genome sequencing and annotation.</title>
        <authorList>
            <consortium name="The Broad Institute Genomics Platform"/>
            <consortium name="The Broad Institute Genome Sequencing Center for Infectious Disease"/>
            <person name="Wu L."/>
            <person name="Ma J."/>
        </authorList>
    </citation>
    <scope>NUCLEOTIDE SEQUENCE [LARGE SCALE GENOMIC DNA]</scope>
    <source>
        <strain evidence="3">JCM 14370</strain>
    </source>
</reference>
<dbReference type="PANTHER" id="PTHR21310">
    <property type="entry name" value="AMINOGLYCOSIDE PHOSPHOTRANSFERASE-RELATED-RELATED"/>
    <property type="match status" value="1"/>
</dbReference>
<dbReference type="Gene3D" id="3.90.1200.10">
    <property type="match status" value="1"/>
</dbReference>